<name>A0ABX5JH87_9BACT</name>
<dbReference type="Proteomes" id="UP000251311">
    <property type="component" value="Unassembled WGS sequence"/>
</dbReference>
<evidence type="ECO:0008006" key="3">
    <source>
        <dbReference type="Google" id="ProtNLM"/>
    </source>
</evidence>
<gene>
    <name evidence="1" type="ORF">B0175_05155</name>
</gene>
<dbReference type="EMBL" id="MUXF01000008">
    <property type="protein sequence ID" value="PUE66755.1"/>
    <property type="molecule type" value="Genomic_DNA"/>
</dbReference>
<comment type="caution">
    <text evidence="1">The sequence shown here is derived from an EMBL/GenBank/DDBJ whole genome shotgun (WGS) entry which is preliminary data.</text>
</comment>
<sequence length="148" mass="16107">MGKAIILNGDATTMQLRIGNDNLTVDDLVAGDTITITPVNAETTRTYGAGNSVNIQRHTAKDVHTIVFRVQKLNTTDKALTNYMNAKTLSQVIGGSVKTIYFEDGEQMIENYKISGGSITTKPTDTKNNTDGNNSMEYTIEAFVVRLA</sequence>
<organism evidence="1 2">
    <name type="scientific">Arcobacter lacus</name>
    <dbReference type="NCBI Taxonomy" id="1912876"/>
    <lineage>
        <taxon>Bacteria</taxon>
        <taxon>Pseudomonadati</taxon>
        <taxon>Campylobacterota</taxon>
        <taxon>Epsilonproteobacteria</taxon>
        <taxon>Campylobacterales</taxon>
        <taxon>Arcobacteraceae</taxon>
        <taxon>Arcobacter</taxon>
    </lineage>
</organism>
<protein>
    <recommendedName>
        <fullName evidence="3">Phage tail protein</fullName>
    </recommendedName>
</protein>
<evidence type="ECO:0000313" key="1">
    <source>
        <dbReference type="EMBL" id="PUE66755.1"/>
    </source>
</evidence>
<dbReference type="RefSeq" id="WP_108527587.1">
    <property type="nucleotide sequence ID" value="NZ_MUXF01000008.1"/>
</dbReference>
<evidence type="ECO:0000313" key="2">
    <source>
        <dbReference type="Proteomes" id="UP000251311"/>
    </source>
</evidence>
<keyword evidence="2" id="KW-1185">Reference proteome</keyword>
<accession>A0ABX5JH87</accession>
<reference evidence="1 2" key="1">
    <citation type="submission" date="2017-02" db="EMBL/GenBank/DDBJ databases">
        <title>Arcobacter lacus sp. nov., a new species isolated from reclaimed water.</title>
        <authorList>
            <person name="Figueras M.J."/>
            <person name="Perez-Cataluna A."/>
            <person name="Salas-Masso N."/>
        </authorList>
    </citation>
    <scope>NUCLEOTIDE SEQUENCE [LARGE SCALE GENOMIC DNA]</scope>
    <source>
        <strain evidence="1 2">RW43-9</strain>
    </source>
</reference>
<proteinExistence type="predicted"/>